<dbReference type="RefSeq" id="WP_275770433.1">
    <property type="nucleotide sequence ID" value="NZ_BAABDE010000001.1"/>
</dbReference>
<evidence type="ECO:0000256" key="1">
    <source>
        <dbReference type="SAM" id="Phobius"/>
    </source>
</evidence>
<evidence type="ECO:0008006" key="4">
    <source>
        <dbReference type="Google" id="ProtNLM"/>
    </source>
</evidence>
<reference evidence="3" key="1">
    <citation type="journal article" date="2019" name="Int. J. Syst. Evol. Microbiol.">
        <title>The Global Catalogue of Microorganisms (GCM) 10K type strain sequencing project: providing services to taxonomists for standard genome sequencing and annotation.</title>
        <authorList>
            <consortium name="The Broad Institute Genomics Platform"/>
            <consortium name="The Broad Institute Genome Sequencing Center for Infectious Disease"/>
            <person name="Wu L."/>
            <person name="Ma J."/>
        </authorList>
    </citation>
    <scope>NUCLEOTIDE SEQUENCE [LARGE SCALE GENOMIC DNA]</scope>
    <source>
        <strain evidence="3">JCM 17138</strain>
    </source>
</reference>
<sequence>MTAYLAFALYALVVVLCLHAFVDCVRTPAARVRHLPKPVWLLLMWMAPVLGGIAWRNLGKGPAR</sequence>
<protein>
    <recommendedName>
        <fullName evidence="4">Cardiolipin synthase N-terminal domain-containing protein</fullName>
    </recommendedName>
</protein>
<proteinExistence type="predicted"/>
<dbReference type="EMBL" id="BAABDE010000001">
    <property type="protein sequence ID" value="GAA3768866.1"/>
    <property type="molecule type" value="Genomic_DNA"/>
</dbReference>
<feature type="transmembrane region" description="Helical" evidence="1">
    <location>
        <begin position="39"/>
        <end position="58"/>
    </location>
</feature>
<dbReference type="Proteomes" id="UP001501009">
    <property type="component" value="Unassembled WGS sequence"/>
</dbReference>
<organism evidence="2 3">
    <name type="scientific">Streptomyces coacervatus</name>
    <dbReference type="NCBI Taxonomy" id="647381"/>
    <lineage>
        <taxon>Bacteria</taxon>
        <taxon>Bacillati</taxon>
        <taxon>Actinomycetota</taxon>
        <taxon>Actinomycetes</taxon>
        <taxon>Kitasatosporales</taxon>
        <taxon>Streptomycetaceae</taxon>
        <taxon>Streptomyces</taxon>
    </lineage>
</organism>
<keyword evidence="1" id="KW-1133">Transmembrane helix</keyword>
<keyword evidence="1" id="KW-0472">Membrane</keyword>
<keyword evidence="1" id="KW-0812">Transmembrane</keyword>
<keyword evidence="3" id="KW-1185">Reference proteome</keyword>
<name>A0ABP7GML6_9ACTN</name>
<accession>A0ABP7GML6</accession>
<gene>
    <name evidence="2" type="ORF">GCM10022403_000580</name>
</gene>
<evidence type="ECO:0000313" key="2">
    <source>
        <dbReference type="EMBL" id="GAA3768866.1"/>
    </source>
</evidence>
<evidence type="ECO:0000313" key="3">
    <source>
        <dbReference type="Proteomes" id="UP001501009"/>
    </source>
</evidence>
<comment type="caution">
    <text evidence="2">The sequence shown here is derived from an EMBL/GenBank/DDBJ whole genome shotgun (WGS) entry which is preliminary data.</text>
</comment>